<dbReference type="RefSeq" id="WP_096356068.1">
    <property type="nucleotide sequence ID" value="NZ_AP017313.1"/>
</dbReference>
<evidence type="ECO:0000313" key="3">
    <source>
        <dbReference type="EMBL" id="MBB3056752.1"/>
    </source>
</evidence>
<name>A0A839SHD9_9SPHI</name>
<sequence length="1409" mass="153194">MKKTAHLLLFIVAGLFSLATAPRCYAKTDIYRDSLAGPFTAGQTFTVQDPNYALSGVSRRTVRNTVALNLLDNVYISTSFTYSVNFTVVYYTYTAPTTPVTVTTTLAVGYTPGQGAKYRGLAVYSPANAWKMQVTINTVTGSPSAGSVQLSGEIVIDRIYPFTASTPISPVYTPATNGRQMNIGWTALPGADEYDVEWTTINDGNDHWTFINTNMNNPDTTTGILDTLAQVFINNTSRLTQSSTACMLSLMSTDSLQLVRVRQVRYTALGIRQAGNWDYSSNLTPYAIVKLNWNEPLINWQYSAAYAEQGKKKEVISYFDGTLRGRQTVTLNNTDMVAIAQENIYDYFGRPSASILPAPFKETGAAYLHFIPNFNLAHTTTPYAYKNVIGTTAVACELNPDTLDNIAGASRYYSKYNQFITANLDNRYIPDAGGYPLSVTQYTNDNTGRIKSQGGVGLAFQPGKSGSPQLSKTTRYYYGKPQQWELDQLFANDAGYAEHYLRNMVVDPNGQMSISYLNASGKTIATALTGTSPSTVDTLPSYIRPQLTSTRLLKPTDFTYDATALTFTANTTFLASVAATDTLKFNMQRLIDYYPGTFKICSNCSYHLTTKITDDCGSPVASLDTVVGSLTANPADTTRFNKTILTPVGHPGEYNVTIRLAYDQNVVYAYADAFVAKSLDSGYLAKQFDYIKKHYLDSLKLSGCYQDCHTCELTIGTSSDFVAMLKTQFSALGADTASSTVGAFSTWAGGLYTQLKSHCDSISATCSYPSPCAGEETLMTADVSPGGQYALFADSTGKRLEPGANAIADTLAGNTVANWRIIFPVKPKTDTAYVHHQFTLPDGTVTSPNDATFTLAQLIAYWNPSWAGAFVRYHPEYCQLQFCQHHQGYYSWDELMQQDINTAAQVNIPNGTGTIHYVDTAAGDWLLAGDPFFKTGGAGQSYKAAMDSDLMFYSKRVLGFAATVPNKDLMQYKDYSLYCQDASGNMNTYPSPPNNWYCTPNASCRVPDRGWTLYRELYFSAKQKYYNKLIADTCGSKCAVGQPIGNPFPGNCPLVTDFSVQLNTDTTVTPCTGKQTVAVIHNPGTLTSAVAVTLYYPPGTTGLTTTVYFNTGDSKKIICVPNGIPVSAIRVNAVYCGGLPKYGNDPTWVVHVSDSNGGTLRNDCSLATFVQRTTSVILENSSGTPVNAVNPVTVTINFTEVPCSGSSFTIPRTITIQAGKDTASYNYPERLSCPSCHYGYLSLDGACINSLTNASNVSSTMAKCSGYTYSNPQKPAPGPCDTALVVKSPRFPAITPGITGPIDSLTTLADSSKLINPTKAAIQQQAGYLRRDGANLDQQPAGGAQCSRGYSGHHNESAQCADLDLFRRRRSDTPHGRQHIAAGGDRNLRELRGGNKKYRPAWGKFHATA</sequence>
<accession>A0A839SHD9</accession>
<feature type="signal peptide" evidence="2">
    <location>
        <begin position="1"/>
        <end position="26"/>
    </location>
</feature>
<evidence type="ECO:0000256" key="1">
    <source>
        <dbReference type="SAM" id="MobiDB-lite"/>
    </source>
</evidence>
<dbReference type="EMBL" id="JACHWX010000009">
    <property type="protein sequence ID" value="MBB3056752.1"/>
    <property type="molecule type" value="Genomic_DNA"/>
</dbReference>
<protein>
    <recommendedName>
        <fullName evidence="5">RHS Repeat protein</fullName>
    </recommendedName>
</protein>
<evidence type="ECO:0008006" key="5">
    <source>
        <dbReference type="Google" id="ProtNLM"/>
    </source>
</evidence>
<keyword evidence="4" id="KW-1185">Reference proteome</keyword>
<feature type="region of interest" description="Disordered" evidence="1">
    <location>
        <begin position="1334"/>
        <end position="1355"/>
    </location>
</feature>
<evidence type="ECO:0000313" key="4">
    <source>
        <dbReference type="Proteomes" id="UP000539265"/>
    </source>
</evidence>
<evidence type="ECO:0000256" key="2">
    <source>
        <dbReference type="SAM" id="SignalP"/>
    </source>
</evidence>
<keyword evidence="2" id="KW-0732">Signal</keyword>
<feature type="chain" id="PRO_5032820872" description="RHS Repeat protein" evidence="2">
    <location>
        <begin position="27"/>
        <end position="1409"/>
    </location>
</feature>
<organism evidence="3 4">
    <name type="scientific">Mucilaginibacter gotjawali</name>
    <dbReference type="NCBI Taxonomy" id="1550579"/>
    <lineage>
        <taxon>Bacteria</taxon>
        <taxon>Pseudomonadati</taxon>
        <taxon>Bacteroidota</taxon>
        <taxon>Sphingobacteriia</taxon>
        <taxon>Sphingobacteriales</taxon>
        <taxon>Sphingobacteriaceae</taxon>
        <taxon>Mucilaginibacter</taxon>
    </lineage>
</organism>
<dbReference type="Proteomes" id="UP000539265">
    <property type="component" value="Unassembled WGS sequence"/>
</dbReference>
<gene>
    <name evidence="3" type="ORF">FHS11_003178</name>
</gene>
<dbReference type="OrthoDB" id="2972467at2"/>
<reference evidence="3" key="1">
    <citation type="submission" date="2020-08" db="EMBL/GenBank/DDBJ databases">
        <title>Genomic Encyclopedia of Type Strains, Phase III (KMG-III): the genomes of soil and plant-associated and newly described type strains.</title>
        <authorList>
            <person name="Whitman W."/>
        </authorList>
    </citation>
    <scope>NUCLEOTIDE SEQUENCE [LARGE SCALE GENOMIC DNA]</scope>
    <source>
        <strain evidence="3">CECT 8628</strain>
    </source>
</reference>
<comment type="caution">
    <text evidence="3">The sequence shown here is derived from an EMBL/GenBank/DDBJ whole genome shotgun (WGS) entry which is preliminary data.</text>
</comment>
<proteinExistence type="predicted"/>